<feature type="active site" description="Proton acceptor" evidence="8">
    <location>
        <position position="78"/>
    </location>
</feature>
<dbReference type="PANTHER" id="PTHR11264:SF0">
    <property type="entry name" value="URACIL-DNA GLYCOSYLASE"/>
    <property type="match status" value="1"/>
</dbReference>
<dbReference type="PANTHER" id="PTHR11264">
    <property type="entry name" value="URACIL-DNA GLYCOSYLASE"/>
    <property type="match status" value="1"/>
</dbReference>
<name>A0ABU0LZU3_9BACT</name>
<dbReference type="Gene3D" id="3.40.470.10">
    <property type="entry name" value="Uracil-DNA glycosylase-like domain"/>
    <property type="match status" value="1"/>
</dbReference>
<dbReference type="InterPro" id="IPR036895">
    <property type="entry name" value="Uracil-DNA_glycosylase-like_sf"/>
</dbReference>
<evidence type="ECO:0000256" key="5">
    <source>
        <dbReference type="ARBA" id="ARBA00022763"/>
    </source>
</evidence>
<gene>
    <name evidence="10" type="ORF">J2Z62_000657</name>
</gene>
<evidence type="ECO:0000256" key="8">
    <source>
        <dbReference type="PROSITE-ProRule" id="PRU10072"/>
    </source>
</evidence>
<dbReference type="InterPro" id="IPR005122">
    <property type="entry name" value="Uracil-DNA_glycosylase-like"/>
</dbReference>
<evidence type="ECO:0000256" key="4">
    <source>
        <dbReference type="ARBA" id="ARBA00012030"/>
    </source>
</evidence>
<feature type="domain" description="Uracil-DNA glycosylase-like" evidence="9">
    <location>
        <begin position="63"/>
        <end position="222"/>
    </location>
</feature>
<keyword evidence="10" id="KW-0326">Glycosidase</keyword>
<evidence type="ECO:0000256" key="6">
    <source>
        <dbReference type="ARBA" id="ARBA00022801"/>
    </source>
</evidence>
<dbReference type="Proteomes" id="UP001240643">
    <property type="component" value="Unassembled WGS sequence"/>
</dbReference>
<dbReference type="GO" id="GO:0004844">
    <property type="term" value="F:uracil DNA N-glycosylase activity"/>
    <property type="evidence" value="ECO:0007669"/>
    <property type="project" value="UniProtKB-EC"/>
</dbReference>
<reference evidence="10" key="1">
    <citation type="submission" date="2023-07" db="EMBL/GenBank/DDBJ databases">
        <title>Genomic Encyclopedia of Type Strains, Phase IV (KMG-IV): sequencing the most valuable type-strain genomes for metagenomic binning, comparative biology and taxonomic classification.</title>
        <authorList>
            <person name="Goeker M."/>
        </authorList>
    </citation>
    <scope>NUCLEOTIDE SEQUENCE [LARGE SCALE GENOMIC DNA]</scope>
    <source>
        <strain evidence="10">DSM 21204</strain>
    </source>
</reference>
<sequence length="233" mass="27197">MANLIEFKQKLNNLISKLSPGWKQFFLNIKHEPWWQELISELARLYNAYDVVPPLDNLFHAFFLTPIEEMKVIILGQDPYPTPNVANGLAFWFAENTRTPASFQNIIEKLNQEFSTRITGYLDISNWAKQGVFLLNAALTTEINQPSKHQRIWNLFSKTLMKHCAHYHPNLIYVGWGKFAQNLINHVCTNPEQKIFSSHPSPLAAHISFFKVPIFTKINEILEQQNLKKIEWY</sequence>
<dbReference type="SMART" id="SM00987">
    <property type="entry name" value="UreE_C"/>
    <property type="match status" value="1"/>
</dbReference>
<comment type="catalytic activity">
    <reaction evidence="1">
        <text>Hydrolyzes single-stranded DNA or mismatched double-stranded DNA and polynucleotides, releasing free uracil.</text>
        <dbReference type="EC" id="3.2.2.27"/>
    </reaction>
</comment>
<dbReference type="NCBIfam" id="NF003592">
    <property type="entry name" value="PRK05254.1-5"/>
    <property type="match status" value="1"/>
</dbReference>
<keyword evidence="6 10" id="KW-0378">Hydrolase</keyword>
<evidence type="ECO:0000313" key="10">
    <source>
        <dbReference type="EMBL" id="MDQ0514219.1"/>
    </source>
</evidence>
<keyword evidence="5" id="KW-0227">DNA damage</keyword>
<evidence type="ECO:0000256" key="1">
    <source>
        <dbReference type="ARBA" id="ARBA00001400"/>
    </source>
</evidence>
<dbReference type="SMART" id="SM00986">
    <property type="entry name" value="UDG"/>
    <property type="match status" value="1"/>
</dbReference>
<organism evidence="10 11">
    <name type="scientific">Mycoplasmoides fastidiosum</name>
    <dbReference type="NCBI Taxonomy" id="92758"/>
    <lineage>
        <taxon>Bacteria</taxon>
        <taxon>Bacillati</taxon>
        <taxon>Mycoplasmatota</taxon>
        <taxon>Mycoplasmoidales</taxon>
        <taxon>Mycoplasmoidaceae</taxon>
        <taxon>Mycoplasmoides</taxon>
    </lineage>
</organism>
<dbReference type="SUPFAM" id="SSF52141">
    <property type="entry name" value="Uracil-DNA glycosylase-like"/>
    <property type="match status" value="1"/>
</dbReference>
<dbReference type="InterPro" id="IPR002043">
    <property type="entry name" value="UDG_fam1"/>
</dbReference>
<keyword evidence="11" id="KW-1185">Reference proteome</keyword>
<dbReference type="Pfam" id="PF03167">
    <property type="entry name" value="UDG"/>
    <property type="match status" value="1"/>
</dbReference>
<comment type="function">
    <text evidence="2">Excises uracil residues from the DNA which can arise as a result of misincorporation of dUMP residues by DNA polymerase or due to deamination of cytosine.</text>
</comment>
<comment type="similarity">
    <text evidence="3">Belongs to the uracil-DNA glycosylase (UDG) superfamily. UNG family.</text>
</comment>
<evidence type="ECO:0000313" key="11">
    <source>
        <dbReference type="Proteomes" id="UP001240643"/>
    </source>
</evidence>
<dbReference type="RefSeq" id="WP_256547092.1">
    <property type="nucleotide sequence ID" value="NZ_CP101809.1"/>
</dbReference>
<dbReference type="PROSITE" id="PS00130">
    <property type="entry name" value="U_DNA_GLYCOSYLASE"/>
    <property type="match status" value="1"/>
</dbReference>
<keyword evidence="7" id="KW-0234">DNA repair</keyword>
<proteinExistence type="inferred from homology"/>
<evidence type="ECO:0000256" key="2">
    <source>
        <dbReference type="ARBA" id="ARBA00002631"/>
    </source>
</evidence>
<dbReference type="EMBL" id="JAUSWO010000001">
    <property type="protein sequence ID" value="MDQ0514219.1"/>
    <property type="molecule type" value="Genomic_DNA"/>
</dbReference>
<dbReference type="CDD" id="cd10027">
    <property type="entry name" value="UDG-F1-like"/>
    <property type="match status" value="1"/>
</dbReference>
<evidence type="ECO:0000259" key="9">
    <source>
        <dbReference type="SMART" id="SM00986"/>
    </source>
</evidence>
<evidence type="ECO:0000256" key="3">
    <source>
        <dbReference type="ARBA" id="ARBA00008184"/>
    </source>
</evidence>
<dbReference type="EC" id="3.2.2.27" evidence="4"/>
<protein>
    <recommendedName>
        <fullName evidence="4">uracil-DNA glycosylase</fullName>
        <ecNumber evidence="4">3.2.2.27</ecNumber>
    </recommendedName>
</protein>
<accession>A0ABU0LZU3</accession>
<evidence type="ECO:0000256" key="7">
    <source>
        <dbReference type="ARBA" id="ARBA00023204"/>
    </source>
</evidence>
<dbReference type="InterPro" id="IPR018085">
    <property type="entry name" value="Ura-DNA_Glyclase_AS"/>
</dbReference>
<comment type="caution">
    <text evidence="10">The sequence shown here is derived from an EMBL/GenBank/DDBJ whole genome shotgun (WGS) entry which is preliminary data.</text>
</comment>